<dbReference type="InterPro" id="IPR032675">
    <property type="entry name" value="LRR_dom_sf"/>
</dbReference>
<dbReference type="SUPFAM" id="SSF52047">
    <property type="entry name" value="RNI-like"/>
    <property type="match status" value="1"/>
</dbReference>
<comment type="caution">
    <text evidence="2">The sequence shown here is derived from an EMBL/GenBank/DDBJ whole genome shotgun (WGS) entry which is preliminary data.</text>
</comment>
<dbReference type="InterPro" id="IPR001810">
    <property type="entry name" value="F-box_dom"/>
</dbReference>
<dbReference type="AlphaFoldDB" id="A0A8H7S276"/>
<evidence type="ECO:0000313" key="2">
    <source>
        <dbReference type="EMBL" id="KAG2221344.1"/>
    </source>
</evidence>
<organism evidence="2 3">
    <name type="scientific">Circinella minor</name>
    <dbReference type="NCBI Taxonomy" id="1195481"/>
    <lineage>
        <taxon>Eukaryota</taxon>
        <taxon>Fungi</taxon>
        <taxon>Fungi incertae sedis</taxon>
        <taxon>Mucoromycota</taxon>
        <taxon>Mucoromycotina</taxon>
        <taxon>Mucoromycetes</taxon>
        <taxon>Mucorales</taxon>
        <taxon>Lichtheimiaceae</taxon>
        <taxon>Circinella</taxon>
    </lineage>
</organism>
<dbReference type="PROSITE" id="PS50181">
    <property type="entry name" value="FBOX"/>
    <property type="match status" value="1"/>
</dbReference>
<keyword evidence="3" id="KW-1185">Reference proteome</keyword>
<dbReference type="CDD" id="cd09917">
    <property type="entry name" value="F-box_SF"/>
    <property type="match status" value="1"/>
</dbReference>
<dbReference type="InterPro" id="IPR036047">
    <property type="entry name" value="F-box-like_dom_sf"/>
</dbReference>
<feature type="domain" description="F-box" evidence="1">
    <location>
        <begin position="1"/>
        <end position="48"/>
    </location>
</feature>
<evidence type="ECO:0000259" key="1">
    <source>
        <dbReference type="PROSITE" id="PS50181"/>
    </source>
</evidence>
<dbReference type="PANTHER" id="PTHR13318">
    <property type="entry name" value="PARTNER OF PAIRED, ISOFORM B-RELATED"/>
    <property type="match status" value="1"/>
</dbReference>
<proteinExistence type="predicted"/>
<dbReference type="OrthoDB" id="2232733at2759"/>
<evidence type="ECO:0000313" key="3">
    <source>
        <dbReference type="Proteomes" id="UP000646827"/>
    </source>
</evidence>
<dbReference type="Pfam" id="PF00646">
    <property type="entry name" value="F-box"/>
    <property type="match status" value="1"/>
</dbReference>
<dbReference type="SUPFAM" id="SSF81383">
    <property type="entry name" value="F-box domain"/>
    <property type="match status" value="1"/>
</dbReference>
<protein>
    <recommendedName>
        <fullName evidence="1">F-box domain-containing protein</fullName>
    </recommendedName>
</protein>
<dbReference type="Proteomes" id="UP000646827">
    <property type="component" value="Unassembled WGS sequence"/>
</dbReference>
<accession>A0A8H7S276</accession>
<dbReference type="Gene3D" id="1.20.1280.50">
    <property type="match status" value="1"/>
</dbReference>
<reference evidence="2 3" key="1">
    <citation type="submission" date="2020-12" db="EMBL/GenBank/DDBJ databases">
        <title>Metabolic potential, ecology and presence of endohyphal bacteria is reflected in genomic diversity of Mucoromycotina.</title>
        <authorList>
            <person name="Muszewska A."/>
            <person name="Okrasinska A."/>
            <person name="Steczkiewicz K."/>
            <person name="Drgas O."/>
            <person name="Orlowska M."/>
            <person name="Perlinska-Lenart U."/>
            <person name="Aleksandrzak-Piekarczyk T."/>
            <person name="Szatraj K."/>
            <person name="Zielenkiewicz U."/>
            <person name="Pilsyk S."/>
            <person name="Malc E."/>
            <person name="Mieczkowski P."/>
            <person name="Kruszewska J.S."/>
            <person name="Biernat P."/>
            <person name="Pawlowska J."/>
        </authorList>
    </citation>
    <scope>NUCLEOTIDE SEQUENCE [LARGE SCALE GENOMIC DNA]</scope>
    <source>
        <strain evidence="2 3">CBS 142.35</strain>
    </source>
</reference>
<gene>
    <name evidence="2" type="ORF">INT45_014028</name>
</gene>
<name>A0A8H7S276_9FUNG</name>
<dbReference type="GO" id="GO:0019005">
    <property type="term" value="C:SCF ubiquitin ligase complex"/>
    <property type="evidence" value="ECO:0007669"/>
    <property type="project" value="TreeGrafter"/>
</dbReference>
<dbReference type="GO" id="GO:0031146">
    <property type="term" value="P:SCF-dependent proteasomal ubiquitin-dependent protein catabolic process"/>
    <property type="evidence" value="ECO:0007669"/>
    <property type="project" value="TreeGrafter"/>
</dbReference>
<dbReference type="EMBL" id="JAEPRB010000112">
    <property type="protein sequence ID" value="KAG2221344.1"/>
    <property type="molecule type" value="Genomic_DNA"/>
</dbReference>
<dbReference type="Gene3D" id="3.80.10.10">
    <property type="entry name" value="Ribonuclease Inhibitor"/>
    <property type="match status" value="2"/>
</dbReference>
<sequence>MDMMKLPFELAEIVFSQLNECDIIQCMCVCKHWFNQVPYYSHKVFERLEITPNSSKWKYTKKYLLCCVGSHVTSLNILEDGNDVHQILKEFRNSNLTSLGIEYYRPPLIDCTHDETGTIVDEYKTTSAESATLLFTELRNFYSESLTKLSITHHFRCTITLLDVMENFPQLTHLTLSTSLDLDEENVNNNNNNIDFIDKTEINSKLQQPKKSSTSIYSSLIYLNIDHSFDFDLTVIPFIKHCPNLSHICFTTLNDNNFKYIYKKDGNRVSHLLDAAPNLYSFISSELCCRASEKYQSSTHSTIDDFGQSRLQSLSSLSQLESGVNNNKDDNQSLNVFILDQTDGQYVDGSLSVILKRSQQTLRILDVSLEMFTFYRISTHNVTLFNVHLPRLAVLRLSCLDIDPDWIATLLRQSPILEEIELNEVPDHLTQEIVDAISILQFLRRFIFSVYLSGITADPPTQQIDLKKWAAQTSRLQEINLYNVYPTDHMLYYIGQIPSLKKFCTNHRDGYNLNGPINLVTTYGLFAFAAELAKNKSNGSSHNTSSMSDGLQELQLKGFNTLTDTVLEAFGDVDSLTNLQISKCTITDDGLKAFVNKKAMTLKKLSLTYCKNISEDSINYAKLVFGASNVSFIQWRRS</sequence>